<dbReference type="AlphaFoldDB" id="A0AAV6JIB2"/>
<protein>
    <recommendedName>
        <fullName evidence="4">RNA-binding protein</fullName>
    </recommendedName>
</protein>
<dbReference type="Proteomes" id="UP000823749">
    <property type="component" value="Chromosome 7"/>
</dbReference>
<proteinExistence type="predicted"/>
<evidence type="ECO:0000313" key="3">
    <source>
        <dbReference type="Proteomes" id="UP000823749"/>
    </source>
</evidence>
<keyword evidence="1" id="KW-0812">Transmembrane</keyword>
<reference evidence="2" key="1">
    <citation type="submission" date="2020-08" db="EMBL/GenBank/DDBJ databases">
        <title>Plant Genome Project.</title>
        <authorList>
            <person name="Zhang R.-G."/>
        </authorList>
    </citation>
    <scope>NUCLEOTIDE SEQUENCE</scope>
    <source>
        <strain evidence="2">WSP0</strain>
        <tissue evidence="2">Leaf</tissue>
    </source>
</reference>
<evidence type="ECO:0008006" key="4">
    <source>
        <dbReference type="Google" id="ProtNLM"/>
    </source>
</evidence>
<organism evidence="2 3">
    <name type="scientific">Rhododendron griersonianum</name>
    <dbReference type="NCBI Taxonomy" id="479676"/>
    <lineage>
        <taxon>Eukaryota</taxon>
        <taxon>Viridiplantae</taxon>
        <taxon>Streptophyta</taxon>
        <taxon>Embryophyta</taxon>
        <taxon>Tracheophyta</taxon>
        <taxon>Spermatophyta</taxon>
        <taxon>Magnoliopsida</taxon>
        <taxon>eudicotyledons</taxon>
        <taxon>Gunneridae</taxon>
        <taxon>Pentapetalae</taxon>
        <taxon>asterids</taxon>
        <taxon>Ericales</taxon>
        <taxon>Ericaceae</taxon>
        <taxon>Ericoideae</taxon>
        <taxon>Rhodoreae</taxon>
        <taxon>Rhododendron</taxon>
    </lineage>
</organism>
<keyword evidence="1" id="KW-0472">Membrane</keyword>
<name>A0AAV6JIB2_9ERIC</name>
<feature type="transmembrane region" description="Helical" evidence="1">
    <location>
        <begin position="34"/>
        <end position="58"/>
    </location>
</feature>
<comment type="caution">
    <text evidence="2">The sequence shown here is derived from an EMBL/GenBank/DDBJ whole genome shotgun (WGS) entry which is preliminary data.</text>
</comment>
<evidence type="ECO:0000313" key="2">
    <source>
        <dbReference type="EMBL" id="KAG5540896.1"/>
    </source>
</evidence>
<keyword evidence="3" id="KW-1185">Reference proteome</keyword>
<dbReference type="EMBL" id="JACTNZ010000007">
    <property type="protein sequence ID" value="KAG5540896.1"/>
    <property type="molecule type" value="Genomic_DNA"/>
</dbReference>
<accession>A0AAV6JIB2</accession>
<sequence length="319" mass="35450">MVVPLYNKRKFVVLPLSLDHRALASVDCLLRRCRLLLFIVGGTSVSLLSGWLGCHFFVATVFDSIFIRGWGVCVVSVRAIGISVEDFSVIQFLLLLSGFLLLFSFTGVGFLLCVCLLLLLDVGVGYEMDKVWLHQLFGGYGQREEALNAVHALDGIVIRDFKLQVNLAKYTGNNSNIVELRKTSDVPKPFPEVSLSRGIGYRSYELKKDARAVSSYVDVVAGREQSRSEILTVCAYEEGNKWLNRSAVGRLPSMRSIDSLREAFISEGVFNIQFRDMGGFFVLLTFETVEDMTAMLEGGDKCATVGTELLRIVFALSQL</sequence>
<gene>
    <name evidence="2" type="ORF">RHGRI_020962</name>
</gene>
<keyword evidence="1" id="KW-1133">Transmembrane helix</keyword>
<evidence type="ECO:0000256" key="1">
    <source>
        <dbReference type="SAM" id="Phobius"/>
    </source>
</evidence>
<feature type="transmembrane region" description="Helical" evidence="1">
    <location>
        <begin position="90"/>
        <end position="120"/>
    </location>
</feature>